<evidence type="ECO:0000256" key="11">
    <source>
        <dbReference type="ARBA" id="ARBA00023098"/>
    </source>
</evidence>
<feature type="compositionally biased region" description="Basic and acidic residues" evidence="19">
    <location>
        <begin position="981"/>
        <end position="994"/>
    </location>
</feature>
<evidence type="ECO:0000256" key="3">
    <source>
        <dbReference type="ARBA" id="ARBA00007310"/>
    </source>
</evidence>
<dbReference type="InterPro" id="IPR023153">
    <property type="entry name" value="DarP_sf"/>
</dbReference>
<feature type="non-terminal residue" evidence="21">
    <location>
        <position position="1785"/>
    </location>
</feature>
<dbReference type="GO" id="GO:0003841">
    <property type="term" value="F:1-acylglycerol-3-phosphate O-acyltransferase activity"/>
    <property type="evidence" value="ECO:0007669"/>
    <property type="project" value="UniProtKB-EC"/>
</dbReference>
<keyword evidence="5" id="KW-0963">Cytoplasm</keyword>
<dbReference type="Pfam" id="PF00561">
    <property type="entry name" value="Abhydrolase_1"/>
    <property type="match status" value="1"/>
</dbReference>
<keyword evidence="13" id="KW-0594">Phospholipid biosynthesis</keyword>
<dbReference type="Gene3D" id="1.10.60.30">
    <property type="entry name" value="PSPTO4464-like domains"/>
    <property type="match status" value="1"/>
</dbReference>
<dbReference type="InterPro" id="IPR021881">
    <property type="entry name" value="NACK_C"/>
</dbReference>
<dbReference type="InterPro" id="IPR029058">
    <property type="entry name" value="AB_hydrolase_fold"/>
</dbReference>
<evidence type="ECO:0000256" key="16">
    <source>
        <dbReference type="ARBA" id="ARBA00038097"/>
    </source>
</evidence>
<protein>
    <recommendedName>
        <fullName evidence="4">1-acylglycerol-3-phosphate O-acyltransferase</fullName>
        <ecNumber evidence="4">2.3.1.51</ecNumber>
    </recommendedName>
    <alternativeName>
        <fullName evidence="17">Lipid droplet-binding protein CGI-58 homolog</fullName>
    </alternativeName>
</protein>
<feature type="region of interest" description="Disordered" evidence="19">
    <location>
        <begin position="1519"/>
        <end position="1576"/>
    </location>
</feature>
<keyword evidence="15" id="KW-0012">Acyltransferase</keyword>
<keyword evidence="8" id="KW-0493">Microtubule</keyword>
<dbReference type="PROSITE" id="PS50067">
    <property type="entry name" value="KINESIN_MOTOR_2"/>
    <property type="match status" value="1"/>
</dbReference>
<dbReference type="Proteomes" id="UP000836841">
    <property type="component" value="Chromosome 7"/>
</dbReference>
<proteinExistence type="inferred from homology"/>
<dbReference type="InterPro" id="IPR001752">
    <property type="entry name" value="Kinesin_motor_dom"/>
</dbReference>
<dbReference type="SUPFAM" id="SSF158710">
    <property type="entry name" value="PSPTO4464-like"/>
    <property type="match status" value="1"/>
</dbReference>
<keyword evidence="22" id="KW-1185">Reference proteome</keyword>
<feature type="region of interest" description="Disordered" evidence="19">
    <location>
        <begin position="930"/>
        <end position="949"/>
    </location>
</feature>
<dbReference type="GO" id="GO:0005737">
    <property type="term" value="C:cytoplasm"/>
    <property type="evidence" value="ECO:0007669"/>
    <property type="project" value="UniProtKB-SubCell"/>
</dbReference>
<evidence type="ECO:0000256" key="14">
    <source>
        <dbReference type="ARBA" id="ARBA00023264"/>
    </source>
</evidence>
<reference evidence="21 22" key="1">
    <citation type="submission" date="2022-03" db="EMBL/GenBank/DDBJ databases">
        <authorList>
            <person name="Nunn A."/>
            <person name="Chopra R."/>
            <person name="Nunn A."/>
            <person name="Contreras Garrido A."/>
        </authorList>
    </citation>
    <scope>NUCLEOTIDE SEQUENCE [LARGE SCALE GENOMIC DNA]</scope>
</reference>
<comment type="similarity">
    <text evidence="16">Belongs to the peptidase S33 family. ABHD4/ABHD5 subfamily.</text>
</comment>
<dbReference type="InterPro" id="IPR000073">
    <property type="entry name" value="AB_hydrolase_1"/>
</dbReference>
<evidence type="ECO:0000256" key="5">
    <source>
        <dbReference type="ARBA" id="ARBA00022490"/>
    </source>
</evidence>
<name>A0AAU9T318_THLAR</name>
<dbReference type="CDD" id="cd01374">
    <property type="entry name" value="KISc_CENP_E"/>
    <property type="match status" value="1"/>
</dbReference>
<keyword evidence="12 18" id="KW-0505">Motor protein</keyword>
<keyword evidence="6" id="KW-0444">Lipid biosynthesis</keyword>
<feature type="compositionally biased region" description="Acidic residues" evidence="19">
    <location>
        <begin position="1124"/>
        <end position="1134"/>
    </location>
</feature>
<accession>A0AAU9T318</accession>
<organism evidence="21 22">
    <name type="scientific">Thlaspi arvense</name>
    <name type="common">Field penny-cress</name>
    <dbReference type="NCBI Taxonomy" id="13288"/>
    <lineage>
        <taxon>Eukaryota</taxon>
        <taxon>Viridiplantae</taxon>
        <taxon>Streptophyta</taxon>
        <taxon>Embryophyta</taxon>
        <taxon>Tracheophyta</taxon>
        <taxon>Spermatophyta</taxon>
        <taxon>Magnoliopsida</taxon>
        <taxon>eudicotyledons</taxon>
        <taxon>Gunneridae</taxon>
        <taxon>Pentapetalae</taxon>
        <taxon>rosids</taxon>
        <taxon>malvids</taxon>
        <taxon>Brassicales</taxon>
        <taxon>Brassicaceae</taxon>
        <taxon>Thlaspideae</taxon>
        <taxon>Thlaspi</taxon>
    </lineage>
</organism>
<dbReference type="GO" id="GO:0005524">
    <property type="term" value="F:ATP binding"/>
    <property type="evidence" value="ECO:0007669"/>
    <property type="project" value="UniProtKB-UniRule"/>
</dbReference>
<dbReference type="InterPro" id="IPR019821">
    <property type="entry name" value="Kinesin_motor_CS"/>
</dbReference>
<feature type="region of interest" description="Disordered" evidence="19">
    <location>
        <begin position="977"/>
        <end position="1003"/>
    </location>
</feature>
<feature type="compositionally biased region" description="Basic and acidic residues" evidence="19">
    <location>
        <begin position="1278"/>
        <end position="1300"/>
    </location>
</feature>
<feature type="binding site" evidence="18">
    <location>
        <begin position="536"/>
        <end position="543"/>
    </location>
    <ligand>
        <name>ATP</name>
        <dbReference type="ChEBI" id="CHEBI:30616"/>
    </ligand>
</feature>
<keyword evidence="7" id="KW-0808">Transferase</keyword>
<evidence type="ECO:0000256" key="10">
    <source>
        <dbReference type="ARBA" id="ARBA00022840"/>
    </source>
</evidence>
<evidence type="ECO:0000256" key="2">
    <source>
        <dbReference type="ARBA" id="ARBA00004496"/>
    </source>
</evidence>
<evidence type="ECO:0000256" key="9">
    <source>
        <dbReference type="ARBA" id="ARBA00022741"/>
    </source>
</evidence>
<dbReference type="Pfam" id="PF11995">
    <property type="entry name" value="DUF3490"/>
    <property type="match status" value="1"/>
</dbReference>
<feature type="compositionally biased region" description="Low complexity" evidence="19">
    <location>
        <begin position="1519"/>
        <end position="1529"/>
    </location>
</feature>
<evidence type="ECO:0000256" key="1">
    <source>
        <dbReference type="ARBA" id="ARBA00001141"/>
    </source>
</evidence>
<keyword evidence="9 18" id="KW-0547">Nucleotide-binding</keyword>
<dbReference type="PRINTS" id="PR00380">
    <property type="entry name" value="KINESINHEAVY"/>
</dbReference>
<dbReference type="EMBL" id="OU466863">
    <property type="protein sequence ID" value="CAH2078101.1"/>
    <property type="molecule type" value="Genomic_DNA"/>
</dbReference>
<evidence type="ECO:0000313" key="22">
    <source>
        <dbReference type="Proteomes" id="UP000836841"/>
    </source>
</evidence>
<keyword evidence="10 18" id="KW-0067">ATP-binding</keyword>
<evidence type="ECO:0000256" key="15">
    <source>
        <dbReference type="ARBA" id="ARBA00023315"/>
    </source>
</evidence>
<dbReference type="InterPro" id="IPR027417">
    <property type="entry name" value="P-loop_NTPase"/>
</dbReference>
<evidence type="ECO:0000256" key="17">
    <source>
        <dbReference type="ARBA" id="ARBA00075419"/>
    </source>
</evidence>
<dbReference type="GO" id="GO:0008017">
    <property type="term" value="F:microtubule binding"/>
    <property type="evidence" value="ECO:0007669"/>
    <property type="project" value="InterPro"/>
</dbReference>
<dbReference type="GO" id="GO:0007018">
    <property type="term" value="P:microtubule-based movement"/>
    <property type="evidence" value="ECO:0007669"/>
    <property type="project" value="InterPro"/>
</dbReference>
<dbReference type="PANTHER" id="PTHR47968:SF21">
    <property type="entry name" value="KINESIN-LIKE PROTEIN KIN-7I"/>
    <property type="match status" value="1"/>
</dbReference>
<feature type="compositionally biased region" description="Acidic residues" evidence="19">
    <location>
        <begin position="1549"/>
        <end position="1562"/>
    </location>
</feature>
<feature type="region of interest" description="Disordered" evidence="19">
    <location>
        <begin position="1063"/>
        <end position="1162"/>
    </location>
</feature>
<dbReference type="GO" id="GO:0003777">
    <property type="term" value="F:microtubule motor activity"/>
    <property type="evidence" value="ECO:0007669"/>
    <property type="project" value="InterPro"/>
</dbReference>
<dbReference type="SUPFAM" id="SSF53474">
    <property type="entry name" value="alpha/beta-Hydrolases"/>
    <property type="match status" value="1"/>
</dbReference>
<dbReference type="Gene3D" id="3.40.50.1820">
    <property type="entry name" value="alpha/beta hydrolase"/>
    <property type="match status" value="1"/>
</dbReference>
<dbReference type="InterPro" id="IPR027640">
    <property type="entry name" value="Kinesin-like_fam"/>
</dbReference>
<feature type="compositionally biased region" description="Basic and acidic residues" evidence="19">
    <location>
        <begin position="930"/>
        <end position="944"/>
    </location>
</feature>
<feature type="region of interest" description="Disordered" evidence="19">
    <location>
        <begin position="1273"/>
        <end position="1300"/>
    </location>
</feature>
<dbReference type="Gene3D" id="3.40.850.10">
    <property type="entry name" value="Kinesin motor domain"/>
    <property type="match status" value="1"/>
</dbReference>
<dbReference type="GO" id="GO:0008654">
    <property type="term" value="P:phospholipid biosynthetic process"/>
    <property type="evidence" value="ECO:0007669"/>
    <property type="project" value="UniProtKB-KW"/>
</dbReference>
<keyword evidence="11" id="KW-0443">Lipid metabolism</keyword>
<dbReference type="PROSITE" id="PS00411">
    <property type="entry name" value="KINESIN_MOTOR_1"/>
    <property type="match status" value="1"/>
</dbReference>
<dbReference type="SMART" id="SM00129">
    <property type="entry name" value="KISc"/>
    <property type="match status" value="1"/>
</dbReference>
<gene>
    <name evidence="21" type="ORF">TAV2_LOCUS23379</name>
</gene>
<evidence type="ECO:0000313" key="21">
    <source>
        <dbReference type="EMBL" id="CAH2078101.1"/>
    </source>
</evidence>
<dbReference type="FunFam" id="3.40.50.1820:FF:000124">
    <property type="entry name" value="Probable 1-acylglycerol-3-phosphate O-acyltransferase"/>
    <property type="match status" value="1"/>
</dbReference>
<comment type="similarity">
    <text evidence="3">Belongs to the TRAFAC class myosin-kinesin ATPase superfamily. Kinesin family. KIN-7 subfamily.</text>
</comment>
<evidence type="ECO:0000256" key="13">
    <source>
        <dbReference type="ARBA" id="ARBA00023209"/>
    </source>
</evidence>
<dbReference type="Pfam" id="PF00225">
    <property type="entry name" value="Kinesin"/>
    <property type="match status" value="1"/>
</dbReference>
<comment type="subcellular location">
    <subcellularLocation>
        <location evidence="2">Cytoplasm</location>
    </subcellularLocation>
</comment>
<feature type="compositionally biased region" description="Basic and acidic residues" evidence="19">
    <location>
        <begin position="1069"/>
        <end position="1084"/>
    </location>
</feature>
<dbReference type="SUPFAM" id="SSF52540">
    <property type="entry name" value="P-loop containing nucleoside triphosphate hydrolases"/>
    <property type="match status" value="1"/>
</dbReference>
<evidence type="ECO:0000259" key="20">
    <source>
        <dbReference type="PROSITE" id="PS50067"/>
    </source>
</evidence>
<feature type="compositionally biased region" description="Basic and acidic residues" evidence="19">
    <location>
        <begin position="1135"/>
        <end position="1149"/>
    </location>
</feature>
<evidence type="ECO:0000256" key="7">
    <source>
        <dbReference type="ARBA" id="ARBA00022679"/>
    </source>
</evidence>
<dbReference type="GO" id="GO:0005874">
    <property type="term" value="C:microtubule"/>
    <property type="evidence" value="ECO:0007669"/>
    <property type="project" value="UniProtKB-KW"/>
</dbReference>
<feature type="compositionally biased region" description="Acidic residues" evidence="19">
    <location>
        <begin position="1678"/>
        <end position="1690"/>
    </location>
</feature>
<evidence type="ECO:0000256" key="19">
    <source>
        <dbReference type="SAM" id="MobiDB-lite"/>
    </source>
</evidence>
<dbReference type="PANTHER" id="PTHR47968">
    <property type="entry name" value="CENTROMERE PROTEIN E"/>
    <property type="match status" value="1"/>
</dbReference>
<dbReference type="Pfam" id="PF04751">
    <property type="entry name" value="DarP"/>
    <property type="match status" value="1"/>
</dbReference>
<comment type="catalytic activity">
    <reaction evidence="1">
        <text>a 1-acyl-sn-glycero-3-phosphate + an acyl-CoA = a 1,2-diacyl-sn-glycero-3-phosphate + CoA</text>
        <dbReference type="Rhea" id="RHEA:19709"/>
        <dbReference type="ChEBI" id="CHEBI:57287"/>
        <dbReference type="ChEBI" id="CHEBI:57970"/>
        <dbReference type="ChEBI" id="CHEBI:58342"/>
        <dbReference type="ChEBI" id="CHEBI:58608"/>
        <dbReference type="EC" id="2.3.1.51"/>
    </reaction>
</comment>
<dbReference type="InterPro" id="IPR036961">
    <property type="entry name" value="Kinesin_motor_dom_sf"/>
</dbReference>
<evidence type="ECO:0000256" key="8">
    <source>
        <dbReference type="ARBA" id="ARBA00022701"/>
    </source>
</evidence>
<evidence type="ECO:0000256" key="4">
    <source>
        <dbReference type="ARBA" id="ARBA00013211"/>
    </source>
</evidence>
<dbReference type="EC" id="2.3.1.51" evidence="4"/>
<dbReference type="PRINTS" id="PR00111">
    <property type="entry name" value="ABHYDROLASE"/>
</dbReference>
<evidence type="ECO:0000256" key="6">
    <source>
        <dbReference type="ARBA" id="ARBA00022516"/>
    </source>
</evidence>
<evidence type="ECO:0000256" key="18">
    <source>
        <dbReference type="PROSITE-ProRule" id="PRU00283"/>
    </source>
</evidence>
<dbReference type="InterPro" id="IPR006839">
    <property type="entry name" value="DarP"/>
</dbReference>
<feature type="domain" description="Kinesin motor" evidence="20">
    <location>
        <begin position="453"/>
        <end position="774"/>
    </location>
</feature>
<sequence length="1785" mass="203194">SFNGEVQFWPREASFLLCKRRDVGNDVCRHQAESIYPFATSQPNLSWKILWPNSLRWVPTSTDFIIAAEKRLLSILKTPYVQEQVNIGSGPPGSKIRWFRSSSDEARFINTVTFDAKEDAPTLVMVHGYGASQGFFFRNFDALASRFRVIAIDQLGWGGSSRPDFTCKSTEETEAWFIDSLEEWRKSKNLSNFILLGHSFGGYVAAKYALKHPEHLQHLVLVGPAGFSAESDSKSERLTKFRATWKGAVLNHLLESNFTPQKLVRGLGPWGPGLVNRYTSARFGAHSEGTVLTEEESRLLTDYVYHTLAAKASGELCLKYIFSFGAFARKPLFQSASEWKVPTTFIYGVHDWMDYKGAEEARKDMKVPCEIIRVPQGGHFVFIDNPAGFRSAVLYACRKYISQDSSHQEILPDVVERETWWSKHFQRPCGHEPGENQKTKSEEEKMSAAGEEKILVSVRVRPLNQKEKTSHDRCEWECINDTTIICNSLNLPDKPSYTFDKVFGFECPTKQVYDDGAKEVALCVLSGINASIFAYGQTSSGKTYTMTGITAFAIDDIFLYIDKHKQERKFTLKFSAMEIYNEAVRDLLCEDSNNTPLRLLDDPERGTVVEKLKEETLTDRNHLDELLSICETQRKIGETSLNETSSRSHQILRLTIESSKREISPESSGILAASVCFVDLAGSERASQTLSAGSRLKEGCHINRSLLTLGTVIRKLSKGRNGHIPYRDSKLTRILQNSLGGNARTAIICTMSPARTHLEQSRNTLLFATCAKEVTTNAQMEEQILELKWQRDVAQSRVENLLKSTADERSYYSSSVDNRRRISYDSTDFDETRMLNNLGKSNFYSPDEDDFLLDDTTPQFPVHDLCDQWEEMAKENIQEPEDACKEVRCVEVNSGEAERAKDSLDIFGKKLETLPAENEQNFKSFMADEKAENEAMESKKEHSDSSLTTMDMELSLSDKLEAKDELTVNKLLQEVQETEQPVEKQMKSPKKEENMEQNLSKDQSYLEYKQNYESFMADKNEAMEQEKEDADSSVKMMDIQFSSSAKRESRDKLPIKKLVEEYVQETEQSVEKQRKSSKKEDLEHNLWPMADENEAMEAEKENADSSLKTMDIELSSSINKLEEESQETEQSVDNDEAKTSPSSKKEDMKQNSSTDQSNDRGDDAYEALKNKVKEMQKTIEYFMSMQSAEDKQSPSFNTIDDYTSPGDCFKMKRSRSCRENLLFTKAVALKNSNNTSFDSDNAVSIDAQSTKDSDTETSCSSFHEFMAGLREMATQHHSTHETDTETEKTKQENNTGERAEFERQQSQIIELWELCNVPLVHRTYFFLLFKGDPSDFVYMEVELRRLSFLKDSRETSRKQTAKAVAREREWLAKQIPKKFGKKEREEVYKRWGVELSSKQRSMQVAHKVWMKSKEIEHCRESASLVATLVGFVESNLAPKEMFGLSFSPTTTLNVRSSGWRFSNSFSRDADIGTIAGAAMAHLIRPIRQLSPQCHHHFRNLRHFLSKRLPNSPSSIPSLLLSPSFSTSRSPPRRRFRPAPPEALIPTLIAEDDGGSDGSESDPDSSRSRNQRKRDARRAVRWGMELASFSSDQIKRIMKAASLGEEVYDALMLAKRLGSDVREGRRRHYNFIGKMLREVEPDLMDTLINATNQGDHTKLQALISSAKDGSDDAGGSNVDDTETESEDDVESSDEYMATAARWFDGLISQNVELTKEVYSLQSVDFDRQELRKLVRKVQLVHELRKDVTPEKQKEVDDALMKAEKSLNRFLHSMAKQMQSEESDLYL</sequence>
<dbReference type="CDD" id="cd16331">
    <property type="entry name" value="YjgA-like"/>
    <property type="match status" value="1"/>
</dbReference>
<evidence type="ECO:0000256" key="12">
    <source>
        <dbReference type="ARBA" id="ARBA00023175"/>
    </source>
</evidence>
<feature type="region of interest" description="Disordered" evidence="19">
    <location>
        <begin position="1665"/>
        <end position="1690"/>
    </location>
</feature>
<keyword evidence="14" id="KW-1208">Phospholipid metabolism</keyword>